<accession>A0AB34IE76</accession>
<organism evidence="1 2">
    <name type="scientific">Prymnesium parvum</name>
    <name type="common">Toxic golden alga</name>
    <dbReference type="NCBI Taxonomy" id="97485"/>
    <lineage>
        <taxon>Eukaryota</taxon>
        <taxon>Haptista</taxon>
        <taxon>Haptophyta</taxon>
        <taxon>Prymnesiophyceae</taxon>
        <taxon>Prymnesiales</taxon>
        <taxon>Prymnesiaceae</taxon>
        <taxon>Prymnesium</taxon>
    </lineage>
</organism>
<reference evidence="1 2" key="1">
    <citation type="journal article" date="2024" name="Science">
        <title>Giant polyketide synthase enzymes in the biosynthesis of giant marine polyether toxins.</title>
        <authorList>
            <person name="Fallon T.R."/>
            <person name="Shende V.V."/>
            <person name="Wierzbicki I.H."/>
            <person name="Pendleton A.L."/>
            <person name="Watervoot N.F."/>
            <person name="Auber R.P."/>
            <person name="Gonzalez D.J."/>
            <person name="Wisecaver J.H."/>
            <person name="Moore B.S."/>
        </authorList>
    </citation>
    <scope>NUCLEOTIDE SEQUENCE [LARGE SCALE GENOMIC DNA]</scope>
    <source>
        <strain evidence="1 2">12B1</strain>
    </source>
</reference>
<sequence length="447" mass="48835">MRAGAVWRVGNGASVCHSSVRGENGATMSDSECWWRCVQQSNVELMRDLRTRGGARETTLWDFSPGASLLALGGELLAALGGKVPAGECVRMLLLYESEDALLSDVTESQLAAEQRASVVVLTSDSAKHVEAMQRELHCPRLLCLRDAAVENRRSSKLLYNQSTFTMASKNRLVPHDWTDAPLGPNAHHRLLLCTTFGMLRKKGKPNDLQTAAEARSFDAALCDASCPRDDHESRLSLPHLRCVVVHRAEGGALPRAAPPPKRKASHQGGATRLRAALSAEEEAHNMVEVGRGRLHRLFSFQSRIGFASACDTGPRQVRAAWEAWAGARVEPTADAIRKWEESWKASAPDASVAKAVADMRAQQRVWLRVLFWEALVDQRRSEGAADRERALDDVVRRWNEAGGAMLYALLAADESSFVDVDEPKKVRAAVEGVTECERAGLAGASS</sequence>
<comment type="caution">
    <text evidence="1">The sequence shown here is derived from an EMBL/GenBank/DDBJ whole genome shotgun (WGS) entry which is preliminary data.</text>
</comment>
<protein>
    <submittedName>
        <fullName evidence="1">Uncharacterized protein</fullName>
    </submittedName>
</protein>
<dbReference type="Proteomes" id="UP001515480">
    <property type="component" value="Unassembled WGS sequence"/>
</dbReference>
<gene>
    <name evidence="1" type="ORF">AB1Y20_014393</name>
</gene>
<name>A0AB34IE76_PRYPA</name>
<proteinExistence type="predicted"/>
<evidence type="ECO:0000313" key="2">
    <source>
        <dbReference type="Proteomes" id="UP001515480"/>
    </source>
</evidence>
<evidence type="ECO:0000313" key="1">
    <source>
        <dbReference type="EMBL" id="KAL1496807.1"/>
    </source>
</evidence>
<keyword evidence="2" id="KW-1185">Reference proteome</keyword>
<dbReference type="EMBL" id="JBGBPQ010000028">
    <property type="protein sequence ID" value="KAL1496807.1"/>
    <property type="molecule type" value="Genomic_DNA"/>
</dbReference>
<dbReference type="AlphaFoldDB" id="A0AB34IE76"/>